<dbReference type="Proteomes" id="UP000070444">
    <property type="component" value="Unassembled WGS sequence"/>
</dbReference>
<keyword evidence="2" id="KW-1185">Reference proteome</keyword>
<name>A0A137NRC9_CONC2</name>
<gene>
    <name evidence="1" type="ORF">CONCODRAFT_13194</name>
</gene>
<proteinExistence type="predicted"/>
<reference evidence="1 2" key="1">
    <citation type="journal article" date="2015" name="Genome Biol. Evol.">
        <title>Phylogenomic analyses indicate that early fungi evolved digesting cell walls of algal ancestors of land plants.</title>
        <authorList>
            <person name="Chang Y."/>
            <person name="Wang S."/>
            <person name="Sekimoto S."/>
            <person name="Aerts A.L."/>
            <person name="Choi C."/>
            <person name="Clum A."/>
            <person name="LaButti K.M."/>
            <person name="Lindquist E.A."/>
            <person name="Yee Ngan C."/>
            <person name="Ohm R.A."/>
            <person name="Salamov A.A."/>
            <person name="Grigoriev I.V."/>
            <person name="Spatafora J.W."/>
            <person name="Berbee M.L."/>
        </authorList>
    </citation>
    <scope>NUCLEOTIDE SEQUENCE [LARGE SCALE GENOMIC DNA]</scope>
    <source>
        <strain evidence="1 2">NRRL 28638</strain>
    </source>
</reference>
<accession>A0A137NRC9</accession>
<dbReference type="EMBL" id="KQ964925">
    <property type="protein sequence ID" value="KXN65274.1"/>
    <property type="molecule type" value="Genomic_DNA"/>
</dbReference>
<dbReference type="AlphaFoldDB" id="A0A137NRC9"/>
<protein>
    <submittedName>
        <fullName evidence="1">Uncharacterized protein</fullName>
    </submittedName>
</protein>
<evidence type="ECO:0000313" key="1">
    <source>
        <dbReference type="EMBL" id="KXN65274.1"/>
    </source>
</evidence>
<evidence type="ECO:0000313" key="2">
    <source>
        <dbReference type="Proteomes" id="UP000070444"/>
    </source>
</evidence>
<organism evidence="1 2">
    <name type="scientific">Conidiobolus coronatus (strain ATCC 28846 / CBS 209.66 / NRRL 28638)</name>
    <name type="common">Delacroixia coronata</name>
    <dbReference type="NCBI Taxonomy" id="796925"/>
    <lineage>
        <taxon>Eukaryota</taxon>
        <taxon>Fungi</taxon>
        <taxon>Fungi incertae sedis</taxon>
        <taxon>Zoopagomycota</taxon>
        <taxon>Entomophthoromycotina</taxon>
        <taxon>Entomophthoromycetes</taxon>
        <taxon>Entomophthorales</taxon>
        <taxon>Ancylistaceae</taxon>
        <taxon>Conidiobolus</taxon>
    </lineage>
</organism>
<sequence length="66" mass="7292">MLLVVIFGLILLVGVILALFKAELIVLKLLALKELNDALSNSYFKELNTINTPLDKATPKVLISRI</sequence>